<organism evidence="2 3">
    <name type="scientific">Citrobacter youngae ATCC 29220</name>
    <dbReference type="NCBI Taxonomy" id="500640"/>
    <lineage>
        <taxon>Bacteria</taxon>
        <taxon>Pseudomonadati</taxon>
        <taxon>Pseudomonadota</taxon>
        <taxon>Gammaproteobacteria</taxon>
        <taxon>Enterobacterales</taxon>
        <taxon>Enterobacteriaceae</taxon>
        <taxon>Citrobacter</taxon>
        <taxon>Citrobacter freundii complex</taxon>
    </lineage>
</organism>
<dbReference type="Proteomes" id="UP000003880">
    <property type="component" value="Unassembled WGS sequence"/>
</dbReference>
<accession>D4BEF7</accession>
<comment type="caution">
    <text evidence="2">The sequence shown here is derived from an EMBL/GenBank/DDBJ whole genome shotgun (WGS) entry which is preliminary data.</text>
</comment>
<evidence type="ECO:0000313" key="3">
    <source>
        <dbReference type="Proteomes" id="UP000003880"/>
    </source>
</evidence>
<feature type="transmembrane region" description="Helical" evidence="1">
    <location>
        <begin position="58"/>
        <end position="84"/>
    </location>
</feature>
<proteinExistence type="predicted"/>
<dbReference type="HOGENOM" id="CLU_2354716_0_0_6"/>
<dbReference type="AlphaFoldDB" id="D4BEF7"/>
<evidence type="ECO:0000256" key="1">
    <source>
        <dbReference type="SAM" id="Phobius"/>
    </source>
</evidence>
<reference evidence="2 3" key="1">
    <citation type="submission" date="2010-02" db="EMBL/GenBank/DDBJ databases">
        <authorList>
            <person name="Weinstock G."/>
            <person name="Sodergren E."/>
            <person name="Clifton S."/>
            <person name="Fulton L."/>
            <person name="Fulton B."/>
            <person name="Courtney L."/>
            <person name="Fronick C."/>
            <person name="Harrison M."/>
            <person name="Strong C."/>
            <person name="Farmer C."/>
            <person name="Delahaunty K."/>
            <person name="Markovic C."/>
            <person name="Hall O."/>
            <person name="Minx P."/>
            <person name="Tomlinson C."/>
            <person name="Mitreva M."/>
            <person name="Nelson J."/>
            <person name="Hou S."/>
            <person name="Wollam A."/>
            <person name="Pepin K.H."/>
            <person name="Johnson M."/>
            <person name="Bhonagiri V."/>
            <person name="Zhang X."/>
            <person name="Suruliraj S."/>
            <person name="Warren W."/>
            <person name="Chinwalla A."/>
            <person name="Mardis E.R."/>
            <person name="Wilson R.K."/>
        </authorList>
    </citation>
    <scope>NUCLEOTIDE SEQUENCE [LARGE SCALE GENOMIC DNA]</scope>
    <source>
        <strain evidence="2 3">ATCC 29220</strain>
    </source>
</reference>
<gene>
    <name evidence="2" type="ORF">CIT292_08890</name>
</gene>
<evidence type="ECO:0000313" key="2">
    <source>
        <dbReference type="EMBL" id="EFE07707.1"/>
    </source>
</evidence>
<name>D4BEF7_9ENTR</name>
<sequence length="96" mass="11246">MCEKITYIRFILFTLIFIMLITSISYGFIFCRRKKIDMNTFSGIFEMYRHVFSFKDKIFSITILVCIYGGALLFFFTAGISLWAEGHGCIFPTKYS</sequence>
<keyword evidence="1" id="KW-0812">Transmembrane</keyword>
<feature type="transmembrane region" description="Helical" evidence="1">
    <location>
        <begin position="6"/>
        <end position="29"/>
    </location>
</feature>
<protein>
    <submittedName>
        <fullName evidence="2">Uncharacterized protein</fullName>
    </submittedName>
</protein>
<keyword evidence="1" id="KW-0472">Membrane</keyword>
<keyword evidence="1" id="KW-1133">Transmembrane helix</keyword>
<dbReference type="EMBL" id="ABWL02000013">
    <property type="protein sequence ID" value="EFE07707.1"/>
    <property type="molecule type" value="Genomic_DNA"/>
</dbReference>